<organism evidence="2 3">
    <name type="scientific">Kaistella treverensis</name>
    <dbReference type="NCBI Taxonomy" id="631455"/>
    <lineage>
        <taxon>Bacteria</taxon>
        <taxon>Pseudomonadati</taxon>
        <taxon>Bacteroidota</taxon>
        <taxon>Flavobacteriia</taxon>
        <taxon>Flavobacteriales</taxon>
        <taxon>Weeksellaceae</taxon>
        <taxon>Chryseobacterium group</taxon>
        <taxon>Kaistella</taxon>
    </lineage>
</organism>
<dbReference type="AlphaFoldDB" id="A0A1I3KYA7"/>
<keyword evidence="1" id="KW-0812">Transmembrane</keyword>
<dbReference type="PANTHER" id="PTHR40940:SF2">
    <property type="entry name" value="BATD"/>
    <property type="match status" value="1"/>
</dbReference>
<protein>
    <submittedName>
        <fullName evidence="2">Oxygen tolerance</fullName>
    </submittedName>
</protein>
<keyword evidence="3" id="KW-1185">Reference proteome</keyword>
<dbReference type="Proteomes" id="UP000242560">
    <property type="component" value="Unassembled WGS sequence"/>
</dbReference>
<dbReference type="Pfam" id="PF13584">
    <property type="entry name" value="BatD"/>
    <property type="match status" value="1"/>
</dbReference>
<dbReference type="RefSeq" id="WP_089819267.1">
    <property type="nucleotide sequence ID" value="NZ_FORQ01000001.1"/>
</dbReference>
<keyword evidence="1" id="KW-0472">Membrane</keyword>
<keyword evidence="1" id="KW-1133">Transmembrane helix</keyword>
<dbReference type="PANTHER" id="PTHR40940">
    <property type="entry name" value="PROTEIN BATD-RELATED"/>
    <property type="match status" value="1"/>
</dbReference>
<accession>A0A1I3KYA7</accession>
<evidence type="ECO:0000313" key="2">
    <source>
        <dbReference type="EMBL" id="SFI77502.1"/>
    </source>
</evidence>
<sequence length="578" mass="65526">MHKKIPHILFLFLAVLGYGQVKLAISEVKDLKVNQRFKLTVLLEISGENMEQETPLQAPDLSKFDIIGSASERNIIELDRQKGTIIDQLVYQWVLAPKHAGKVKIGSVLVTVNGKIYKTEPFDVTVKDSERSQTVADNNDSDDLYLNLEVQDKEVYKNQPVTAVLRAYSRNYNNFRKVGRIHPSSQRNMNIKPVSFAKSEIESREGIASQVIGVFMIFPKEAGAVEIMPISASFSPKSTPVTISSNPVKIKVKKLPAGMPETYKNAVGNFAVELSRKNGDQLLEIDKPLSIVLKVSGKGNIESLVLPKLEQSPDYIFYEPKITVQSSAKEKGLTGFVSSEYVVVPKKTGLIRVKFEDFSFFDPALQTYTDLGVQQLELDVKTPQQIAEAKSTLEKVNDYTNNVLETVNTPVLQTKHLKVQEKENINWKIVAGNLALLSTFAMLFFLVIRKNEKKKLKKTPVLQPISSIAETEEVIRKKMVNHLEENIQYLKILKDRKDYSTFFSTYEELLREAMAIYGVTDDKAFRSQLEAAKGSYFTEKYRNLSERIQMEKYSPIRSDEEIQELFEAIKTIFSDINK</sequence>
<gene>
    <name evidence="2" type="ORF">SAMN05421638_1089</name>
</gene>
<evidence type="ECO:0000256" key="1">
    <source>
        <dbReference type="SAM" id="Phobius"/>
    </source>
</evidence>
<name>A0A1I3KYA7_9FLAO</name>
<evidence type="ECO:0000313" key="3">
    <source>
        <dbReference type="Proteomes" id="UP000242560"/>
    </source>
</evidence>
<dbReference type="EMBL" id="FORQ01000001">
    <property type="protein sequence ID" value="SFI77502.1"/>
    <property type="molecule type" value="Genomic_DNA"/>
</dbReference>
<dbReference type="InterPro" id="IPR025738">
    <property type="entry name" value="BatD"/>
</dbReference>
<proteinExistence type="predicted"/>
<feature type="transmembrane region" description="Helical" evidence="1">
    <location>
        <begin position="425"/>
        <end position="448"/>
    </location>
</feature>
<reference evidence="3" key="1">
    <citation type="submission" date="2016-10" db="EMBL/GenBank/DDBJ databases">
        <authorList>
            <person name="Varghese N."/>
            <person name="Submissions S."/>
        </authorList>
    </citation>
    <scope>NUCLEOTIDE SEQUENCE [LARGE SCALE GENOMIC DNA]</scope>
    <source>
        <strain evidence="3">DSM 22251</strain>
    </source>
</reference>